<organism evidence="4 5">
    <name type="scientific">Heracleum sosnowskyi</name>
    <dbReference type="NCBI Taxonomy" id="360622"/>
    <lineage>
        <taxon>Eukaryota</taxon>
        <taxon>Viridiplantae</taxon>
        <taxon>Streptophyta</taxon>
        <taxon>Embryophyta</taxon>
        <taxon>Tracheophyta</taxon>
        <taxon>Spermatophyta</taxon>
        <taxon>Magnoliopsida</taxon>
        <taxon>eudicotyledons</taxon>
        <taxon>Gunneridae</taxon>
        <taxon>Pentapetalae</taxon>
        <taxon>asterids</taxon>
        <taxon>campanulids</taxon>
        <taxon>Apiales</taxon>
        <taxon>Apiaceae</taxon>
        <taxon>Apioideae</taxon>
        <taxon>apioid superclade</taxon>
        <taxon>Tordylieae</taxon>
        <taxon>Tordyliinae</taxon>
        <taxon>Heracleum</taxon>
    </lineage>
</organism>
<reference evidence="4" key="2">
    <citation type="submission" date="2023-05" db="EMBL/GenBank/DDBJ databases">
        <authorList>
            <person name="Schelkunov M.I."/>
        </authorList>
    </citation>
    <scope>NUCLEOTIDE SEQUENCE</scope>
    <source>
        <strain evidence="4">Hsosn_3</strain>
        <tissue evidence="4">Leaf</tissue>
    </source>
</reference>
<name>A0AAD8IFY1_9APIA</name>
<protein>
    <recommendedName>
        <fullName evidence="6">ATP-dependent DNA helicase</fullName>
    </recommendedName>
</protein>
<feature type="domain" description="Helitron helicase-like" evidence="1">
    <location>
        <begin position="262"/>
        <end position="350"/>
    </location>
</feature>
<dbReference type="Pfam" id="PF21530">
    <property type="entry name" value="Pif1_2B_dom"/>
    <property type="match status" value="1"/>
</dbReference>
<dbReference type="InterPro" id="IPR049163">
    <property type="entry name" value="Pif1-like_2B_dom"/>
</dbReference>
<evidence type="ECO:0000313" key="5">
    <source>
        <dbReference type="Proteomes" id="UP001237642"/>
    </source>
</evidence>
<feature type="domain" description="DNA helicase Pif1-like 2B" evidence="2">
    <location>
        <begin position="418"/>
        <end position="453"/>
    </location>
</feature>
<dbReference type="Pfam" id="PF14214">
    <property type="entry name" value="Helitron_like_N"/>
    <property type="match status" value="1"/>
</dbReference>
<keyword evidence="5" id="KW-1185">Reference proteome</keyword>
<accession>A0AAD8IFY1</accession>
<dbReference type="PANTHER" id="PTHR45786:SF74">
    <property type="entry name" value="ATP-DEPENDENT DNA HELICASE"/>
    <property type="match status" value="1"/>
</dbReference>
<evidence type="ECO:0008006" key="6">
    <source>
        <dbReference type="Google" id="ProtNLM"/>
    </source>
</evidence>
<gene>
    <name evidence="3" type="ORF">POM88_022146</name>
    <name evidence="4" type="ORF">POM88_022148</name>
</gene>
<evidence type="ECO:0000259" key="1">
    <source>
        <dbReference type="Pfam" id="PF14214"/>
    </source>
</evidence>
<sequence length="474" mass="53571">MHSLDMPGNYLSYTLHSLLSHFCFAATVETHTVLDVGRQEETCGFCAAQVWVAEFTGCHVGLGPKGYSICCGKGKVQLPLLRETPPELNELLTSCGTSSRMFFNKSRIYNNIFAFCSFGGNVDHTANSGKGPYVFRVSGRTYHSLGSLVPPDGLTPKYAELYMYDSREALEHRVNFPGKEGEVDPNVISMLQEMLNRENVLVGVFKQLRNRFTYVDPEPVQLRLLEKQTTDGRFENMLTKNDYEFAGLAVDNDFANHRNVVAENKKDSLAVCKEYGHPDLFITFICNPKWEEIQSAVRALGAYDASVRPDLVARVFKMKLDAMITDFTKNRVLGRIIAVVYTIEFQKRGLNNTIVDGDGYALYRRRDTKTTVECNKIQLDNRHVVPYHRGLLVKYQGHINVEWCSSTSEADEVLYPPEYLNSLKFSGMPNHEIQVKVGAPIMLLRNLNPGKGLYDSSAGYTKNIVYHEIFDDIM</sequence>
<proteinExistence type="predicted"/>
<dbReference type="AlphaFoldDB" id="A0AAD8IFY1"/>
<evidence type="ECO:0000313" key="3">
    <source>
        <dbReference type="EMBL" id="KAK1384411.1"/>
    </source>
</evidence>
<comment type="caution">
    <text evidence="4">The sequence shown here is derived from an EMBL/GenBank/DDBJ whole genome shotgun (WGS) entry which is preliminary data.</text>
</comment>
<dbReference type="InterPro" id="IPR025476">
    <property type="entry name" value="Helitron_helicase-like"/>
</dbReference>
<dbReference type="PANTHER" id="PTHR45786">
    <property type="entry name" value="DNA BINDING PROTEIN-LIKE"/>
    <property type="match status" value="1"/>
</dbReference>
<evidence type="ECO:0000313" key="4">
    <source>
        <dbReference type="EMBL" id="KAK1384413.1"/>
    </source>
</evidence>
<dbReference type="EMBL" id="JAUIZM010000005">
    <property type="protein sequence ID" value="KAK1384413.1"/>
    <property type="molecule type" value="Genomic_DNA"/>
</dbReference>
<dbReference type="EMBL" id="JAUIZM010000005">
    <property type="protein sequence ID" value="KAK1384411.1"/>
    <property type="molecule type" value="Genomic_DNA"/>
</dbReference>
<evidence type="ECO:0000259" key="2">
    <source>
        <dbReference type="Pfam" id="PF21530"/>
    </source>
</evidence>
<reference evidence="4" key="1">
    <citation type="submission" date="2023-02" db="EMBL/GenBank/DDBJ databases">
        <title>Genome of toxic invasive species Heracleum sosnowskyi carries increased number of genes despite the absence of recent whole-genome duplications.</title>
        <authorList>
            <person name="Schelkunov M."/>
            <person name="Shtratnikova V."/>
            <person name="Makarenko M."/>
            <person name="Klepikova A."/>
            <person name="Omelchenko D."/>
            <person name="Novikova G."/>
            <person name="Obukhova E."/>
            <person name="Bogdanov V."/>
            <person name="Penin A."/>
            <person name="Logacheva M."/>
        </authorList>
    </citation>
    <scope>NUCLEOTIDE SEQUENCE</scope>
    <source>
        <strain evidence="4">Hsosn_3</strain>
        <tissue evidence="4">Leaf</tissue>
    </source>
</reference>
<dbReference type="Proteomes" id="UP001237642">
    <property type="component" value="Unassembled WGS sequence"/>
</dbReference>